<dbReference type="Pfam" id="PF04969">
    <property type="entry name" value="CS"/>
    <property type="match status" value="1"/>
</dbReference>
<name>A0AAD4MBQ1_9AGAM</name>
<dbReference type="SUPFAM" id="SSF49764">
    <property type="entry name" value="HSP20-like chaperones"/>
    <property type="match status" value="1"/>
</dbReference>
<feature type="domain" description="CS" evidence="3">
    <location>
        <begin position="2"/>
        <end position="102"/>
    </location>
</feature>
<gene>
    <name evidence="4" type="ORF">B0F90DRAFT_1673585</name>
</gene>
<dbReference type="GO" id="GO:0051131">
    <property type="term" value="P:chaperone-mediated protein complex assembly"/>
    <property type="evidence" value="ECO:0007669"/>
    <property type="project" value="TreeGrafter"/>
</dbReference>
<protein>
    <submittedName>
        <fullName evidence="4">HSP20-like chaperone</fullName>
    </submittedName>
</protein>
<proteinExistence type="inferred from homology"/>
<dbReference type="Gene3D" id="2.60.40.790">
    <property type="match status" value="1"/>
</dbReference>
<evidence type="ECO:0000313" key="5">
    <source>
        <dbReference type="Proteomes" id="UP001203297"/>
    </source>
</evidence>
<organism evidence="4 5">
    <name type="scientific">Multifurca ochricompacta</name>
    <dbReference type="NCBI Taxonomy" id="376703"/>
    <lineage>
        <taxon>Eukaryota</taxon>
        <taxon>Fungi</taxon>
        <taxon>Dikarya</taxon>
        <taxon>Basidiomycota</taxon>
        <taxon>Agaricomycotina</taxon>
        <taxon>Agaricomycetes</taxon>
        <taxon>Russulales</taxon>
        <taxon>Russulaceae</taxon>
        <taxon>Multifurca</taxon>
    </lineage>
</organism>
<dbReference type="GO" id="GO:0005829">
    <property type="term" value="C:cytosol"/>
    <property type="evidence" value="ECO:0007669"/>
    <property type="project" value="TreeGrafter"/>
</dbReference>
<accession>A0AAD4MBQ1</accession>
<dbReference type="InterPro" id="IPR008978">
    <property type="entry name" value="HSP20-like_chaperone"/>
</dbReference>
<evidence type="ECO:0000256" key="1">
    <source>
        <dbReference type="ARBA" id="ARBA00025733"/>
    </source>
</evidence>
<comment type="similarity">
    <text evidence="1">Belongs to the p23/wos2 family.</text>
</comment>
<evidence type="ECO:0000259" key="3">
    <source>
        <dbReference type="PROSITE" id="PS51203"/>
    </source>
</evidence>
<dbReference type="AlphaFoldDB" id="A0AAD4MBQ1"/>
<dbReference type="PANTHER" id="PTHR22932">
    <property type="entry name" value="TELOMERASE-BINDING PROTEIN P23 HSP90 CO-CHAPERONE"/>
    <property type="match status" value="1"/>
</dbReference>
<dbReference type="EMBL" id="WTXG01000001">
    <property type="protein sequence ID" value="KAI0307442.1"/>
    <property type="molecule type" value="Genomic_DNA"/>
</dbReference>
<sequence>MSKHPEVLWAQRSSELDEEKNVLFVTVNLPDIIEDSLQYDLQPTKLSFKAKAGAGGPTTYEFSIDFYKEIIPEETRKVLTSRYLSFVLRKKESELEYWPRLTKDKVKNAYIKTDFSKWVDEDEQEHTGTTLDDDINPLGGLGDNFSGGMDFEKMMSSMGGGAGVGGLGGPPDIGAAAQGGPDSESDSDDAGPPGLE</sequence>
<reference evidence="4" key="1">
    <citation type="journal article" date="2022" name="New Phytol.">
        <title>Evolutionary transition to the ectomycorrhizal habit in the genomes of a hyperdiverse lineage of mushroom-forming fungi.</title>
        <authorList>
            <person name="Looney B."/>
            <person name="Miyauchi S."/>
            <person name="Morin E."/>
            <person name="Drula E."/>
            <person name="Courty P.E."/>
            <person name="Kohler A."/>
            <person name="Kuo A."/>
            <person name="LaButti K."/>
            <person name="Pangilinan J."/>
            <person name="Lipzen A."/>
            <person name="Riley R."/>
            <person name="Andreopoulos W."/>
            <person name="He G."/>
            <person name="Johnson J."/>
            <person name="Nolan M."/>
            <person name="Tritt A."/>
            <person name="Barry K.W."/>
            <person name="Grigoriev I.V."/>
            <person name="Nagy L.G."/>
            <person name="Hibbett D."/>
            <person name="Henrissat B."/>
            <person name="Matheny P.B."/>
            <person name="Labbe J."/>
            <person name="Martin F.M."/>
        </authorList>
    </citation>
    <scope>NUCLEOTIDE SEQUENCE</scope>
    <source>
        <strain evidence="4">BPL690</strain>
    </source>
</reference>
<dbReference type="Proteomes" id="UP001203297">
    <property type="component" value="Unassembled WGS sequence"/>
</dbReference>
<dbReference type="GO" id="GO:0051879">
    <property type="term" value="F:Hsp90 protein binding"/>
    <property type="evidence" value="ECO:0007669"/>
    <property type="project" value="InterPro"/>
</dbReference>
<comment type="caution">
    <text evidence="4">The sequence shown here is derived from an EMBL/GenBank/DDBJ whole genome shotgun (WGS) entry which is preliminary data.</text>
</comment>
<dbReference type="InterPro" id="IPR007052">
    <property type="entry name" value="CS_dom"/>
</dbReference>
<dbReference type="GO" id="GO:0006457">
    <property type="term" value="P:protein folding"/>
    <property type="evidence" value="ECO:0007669"/>
    <property type="project" value="TreeGrafter"/>
</dbReference>
<feature type="compositionally biased region" description="Gly residues" evidence="2">
    <location>
        <begin position="158"/>
        <end position="171"/>
    </location>
</feature>
<keyword evidence="5" id="KW-1185">Reference proteome</keyword>
<dbReference type="PANTHER" id="PTHR22932:SF1">
    <property type="entry name" value="CO-CHAPERONE PROTEIN DAF-41"/>
    <property type="match status" value="1"/>
</dbReference>
<evidence type="ECO:0000256" key="2">
    <source>
        <dbReference type="SAM" id="MobiDB-lite"/>
    </source>
</evidence>
<dbReference type="GO" id="GO:0051087">
    <property type="term" value="F:protein-folding chaperone binding"/>
    <property type="evidence" value="ECO:0007669"/>
    <property type="project" value="TreeGrafter"/>
</dbReference>
<dbReference type="InterPro" id="IPR045250">
    <property type="entry name" value="p23-like"/>
</dbReference>
<dbReference type="PROSITE" id="PS51203">
    <property type="entry name" value="CS"/>
    <property type="match status" value="1"/>
</dbReference>
<dbReference type="GO" id="GO:0005634">
    <property type="term" value="C:nucleus"/>
    <property type="evidence" value="ECO:0007669"/>
    <property type="project" value="TreeGrafter"/>
</dbReference>
<evidence type="ECO:0000313" key="4">
    <source>
        <dbReference type="EMBL" id="KAI0307442.1"/>
    </source>
</evidence>
<dbReference type="CDD" id="cd06465">
    <property type="entry name" value="p23_hB-ind1_like"/>
    <property type="match status" value="1"/>
</dbReference>
<feature type="region of interest" description="Disordered" evidence="2">
    <location>
        <begin position="156"/>
        <end position="196"/>
    </location>
</feature>
<dbReference type="FunFam" id="2.60.40.790:FF:000013">
    <property type="entry name" value="Very-long-chain (3R)-3-hydroxyacyl-CoA dehydratase"/>
    <property type="match status" value="1"/>
</dbReference>